<feature type="domain" description="Extradiol ring-cleavage dioxygenase class III enzyme subunit B" evidence="6">
    <location>
        <begin position="40"/>
        <end position="238"/>
    </location>
</feature>
<evidence type="ECO:0000259" key="6">
    <source>
        <dbReference type="Pfam" id="PF02900"/>
    </source>
</evidence>
<evidence type="ECO:0000313" key="8">
    <source>
        <dbReference type="Proteomes" id="UP000008332"/>
    </source>
</evidence>
<organism evidence="7 8">
    <name type="scientific">Albidiferax ferrireducens (strain ATCC BAA-621 / DSM 15236 / T118)</name>
    <name type="common">Rhodoferax ferrireducens</name>
    <dbReference type="NCBI Taxonomy" id="338969"/>
    <lineage>
        <taxon>Bacteria</taxon>
        <taxon>Pseudomonadati</taxon>
        <taxon>Pseudomonadota</taxon>
        <taxon>Betaproteobacteria</taxon>
        <taxon>Burkholderiales</taxon>
        <taxon>Comamonadaceae</taxon>
        <taxon>Rhodoferax</taxon>
    </lineage>
</organism>
<evidence type="ECO:0000313" key="7">
    <source>
        <dbReference type="EMBL" id="ABD70253.1"/>
    </source>
</evidence>
<evidence type="ECO:0000256" key="5">
    <source>
        <dbReference type="ARBA" id="ARBA00023002"/>
    </source>
</evidence>
<dbReference type="AlphaFoldDB" id="Q21VF0"/>
<sequence length="263" mass="28294">MTSAAKAPVLFISHGAPTFALEPGLLGPRLRTLGRQLPELKAVLVVSPHWQTKNVMVMSTALPETVHDFGGFPASLYALQYRAAGQPELAQEAARLLNAAGFAANCDDRRGLDHGAWVPLLHLLPEAKVPVFQVSMPLGLTTQQAVKLGQALAPLRKQGVLIVASGSMTHNLYDVRQSGAQPEAYAQEFATWVRTAVLAKGVKQLLDYRAEAPYAERAHPSEEHFLPLLIAMGAVTEADEVTLLQGGITNGVLSMESYAWGIE</sequence>
<dbReference type="Gene3D" id="3.40.830.10">
    <property type="entry name" value="LigB-like"/>
    <property type="match status" value="1"/>
</dbReference>
<keyword evidence="5" id="KW-0560">Oxidoreductase</keyword>
<comment type="similarity">
    <text evidence="2">Belongs to the DODA-type extradiol aromatic ring-opening dioxygenase family.</text>
</comment>
<evidence type="ECO:0000256" key="1">
    <source>
        <dbReference type="ARBA" id="ARBA00001947"/>
    </source>
</evidence>
<dbReference type="RefSeq" id="WP_011464821.1">
    <property type="nucleotide sequence ID" value="NC_007908.1"/>
</dbReference>
<keyword evidence="4" id="KW-0862">Zinc</keyword>
<dbReference type="Pfam" id="PF02900">
    <property type="entry name" value="LigB"/>
    <property type="match status" value="1"/>
</dbReference>
<evidence type="ECO:0000256" key="2">
    <source>
        <dbReference type="ARBA" id="ARBA00007581"/>
    </source>
</evidence>
<dbReference type="GO" id="GO:0008198">
    <property type="term" value="F:ferrous iron binding"/>
    <property type="evidence" value="ECO:0007669"/>
    <property type="project" value="InterPro"/>
</dbReference>
<dbReference type="Proteomes" id="UP000008332">
    <property type="component" value="Chromosome"/>
</dbReference>
<dbReference type="GO" id="GO:0016702">
    <property type="term" value="F:oxidoreductase activity, acting on single donors with incorporation of molecular oxygen, incorporation of two atoms of oxygen"/>
    <property type="evidence" value="ECO:0007669"/>
    <property type="project" value="UniProtKB-ARBA"/>
</dbReference>
<protein>
    <submittedName>
        <fullName evidence="7">Extradiol ring-cleavage dioxygenase, class III enzyme, subunit B</fullName>
    </submittedName>
</protein>
<dbReference type="PIRSF" id="PIRSF006157">
    <property type="entry name" value="Doxgns_DODA"/>
    <property type="match status" value="1"/>
</dbReference>
<evidence type="ECO:0000256" key="3">
    <source>
        <dbReference type="ARBA" id="ARBA00022723"/>
    </source>
</evidence>
<proteinExistence type="inferred from homology"/>
<dbReference type="OrthoDB" id="9790889at2"/>
<reference evidence="8" key="1">
    <citation type="submission" date="2006-02" db="EMBL/GenBank/DDBJ databases">
        <title>Complete sequence of chromosome of Rhodoferax ferrireducens DSM 15236.</title>
        <authorList>
            <person name="Copeland A."/>
            <person name="Lucas S."/>
            <person name="Lapidus A."/>
            <person name="Barry K."/>
            <person name="Detter J.C."/>
            <person name="Glavina del Rio T."/>
            <person name="Hammon N."/>
            <person name="Israni S."/>
            <person name="Pitluck S."/>
            <person name="Brettin T."/>
            <person name="Bruce D."/>
            <person name="Han C."/>
            <person name="Tapia R."/>
            <person name="Gilna P."/>
            <person name="Kiss H."/>
            <person name="Schmutz J."/>
            <person name="Larimer F."/>
            <person name="Land M."/>
            <person name="Kyrpides N."/>
            <person name="Ivanova N."/>
            <person name="Richardson P."/>
        </authorList>
    </citation>
    <scope>NUCLEOTIDE SEQUENCE [LARGE SCALE GENOMIC DNA]</scope>
    <source>
        <strain evidence="8">ATCC BAA-621 / DSM 15236 / T118</strain>
    </source>
</reference>
<dbReference type="KEGG" id="rfr:Rfer_2536"/>
<keyword evidence="3" id="KW-0479">Metal-binding</keyword>
<dbReference type="InterPro" id="IPR004183">
    <property type="entry name" value="Xdiol_dOase_suB"/>
</dbReference>
<dbReference type="CDD" id="cd07363">
    <property type="entry name" value="45_DOPA_Dioxygenase"/>
    <property type="match status" value="1"/>
</dbReference>
<dbReference type="GO" id="GO:0008270">
    <property type="term" value="F:zinc ion binding"/>
    <property type="evidence" value="ECO:0007669"/>
    <property type="project" value="InterPro"/>
</dbReference>
<dbReference type="eggNOG" id="COG3384">
    <property type="taxonomic scope" value="Bacteria"/>
</dbReference>
<dbReference type="InterPro" id="IPR014436">
    <property type="entry name" value="Extradiol_dOase_DODA"/>
</dbReference>
<gene>
    <name evidence="7" type="ordered locus">Rfer_2536</name>
</gene>
<dbReference type="PANTHER" id="PTHR30096">
    <property type="entry name" value="4,5-DOPA DIOXYGENASE EXTRADIOL-LIKE PROTEIN"/>
    <property type="match status" value="1"/>
</dbReference>
<keyword evidence="8" id="KW-1185">Reference proteome</keyword>
<dbReference type="EMBL" id="CP000267">
    <property type="protein sequence ID" value="ABD70253.1"/>
    <property type="molecule type" value="Genomic_DNA"/>
</dbReference>
<dbReference type="STRING" id="338969.Rfer_2536"/>
<dbReference type="HOGENOM" id="CLU_046582_2_1_4"/>
<name>Q21VF0_ALBFT</name>
<dbReference type="SUPFAM" id="SSF53213">
    <property type="entry name" value="LigB-like"/>
    <property type="match status" value="1"/>
</dbReference>
<keyword evidence="7" id="KW-0223">Dioxygenase</keyword>
<accession>Q21VF0</accession>
<evidence type="ECO:0000256" key="4">
    <source>
        <dbReference type="ARBA" id="ARBA00022833"/>
    </source>
</evidence>
<comment type="cofactor">
    <cofactor evidence="1">
        <name>Zn(2+)</name>
        <dbReference type="ChEBI" id="CHEBI:29105"/>
    </cofactor>
</comment>
<dbReference type="PANTHER" id="PTHR30096:SF0">
    <property type="entry name" value="4,5-DOPA DIOXYGENASE EXTRADIOL-LIKE PROTEIN"/>
    <property type="match status" value="1"/>
</dbReference>